<accession>A0ABN8ULQ0</accession>
<sequence length="119" mass="13409">MMNNNVNSNENNNTGHYQDLKTIVRLASGYQQLYGELTRYPQTTVIYTLSSTDVIAALEQVQLGHVDIEELELWASLLEMRGDIDHSCVEGVLYALANPEQMGEISHEKVSQLLTLLKK</sequence>
<comment type="caution">
    <text evidence="1">The sequence shown here is derived from an EMBL/GenBank/DDBJ whole genome shotgun (WGS) entry which is preliminary data.</text>
</comment>
<evidence type="ECO:0000313" key="1">
    <source>
        <dbReference type="EMBL" id="CAH9059031.1"/>
    </source>
</evidence>
<name>A0ABN8ULQ0_9GAMM</name>
<dbReference type="EMBL" id="CAMAPD010000008">
    <property type="protein sequence ID" value="CAH9059031.1"/>
    <property type="molecule type" value="Genomic_DNA"/>
</dbReference>
<dbReference type="Proteomes" id="UP001152485">
    <property type="component" value="Unassembled WGS sequence"/>
</dbReference>
<gene>
    <name evidence="1" type="ORF">PSECIP111951_01991</name>
</gene>
<proteinExistence type="predicted"/>
<organism evidence="1 2">
    <name type="scientific">Pseudoalteromonas holothuriae</name>
    <dbReference type="NCBI Taxonomy" id="2963714"/>
    <lineage>
        <taxon>Bacteria</taxon>
        <taxon>Pseudomonadati</taxon>
        <taxon>Pseudomonadota</taxon>
        <taxon>Gammaproteobacteria</taxon>
        <taxon>Alteromonadales</taxon>
        <taxon>Pseudoalteromonadaceae</taxon>
        <taxon>Pseudoalteromonas</taxon>
    </lineage>
</organism>
<protein>
    <submittedName>
        <fullName evidence="1">Uncharacterized protein</fullName>
    </submittedName>
</protein>
<reference evidence="1 2" key="1">
    <citation type="submission" date="2022-07" db="EMBL/GenBank/DDBJ databases">
        <authorList>
            <person name="Criscuolo A."/>
        </authorList>
    </citation>
    <scope>NUCLEOTIDE SEQUENCE [LARGE SCALE GENOMIC DNA]</scope>
    <source>
        <strain evidence="2">CIP 111951</strain>
    </source>
</reference>
<evidence type="ECO:0000313" key="2">
    <source>
        <dbReference type="Proteomes" id="UP001152485"/>
    </source>
</evidence>